<evidence type="ECO:0000313" key="2">
    <source>
        <dbReference type="EMBL" id="KPL78742.1"/>
    </source>
</evidence>
<dbReference type="RefSeq" id="WP_075062013.1">
    <property type="nucleotide sequence ID" value="NZ_LGCL01000016.1"/>
</dbReference>
<dbReference type="Gene3D" id="3.30.420.40">
    <property type="match status" value="2"/>
</dbReference>
<evidence type="ECO:0000256" key="1">
    <source>
        <dbReference type="ARBA" id="ARBA00006479"/>
    </source>
</evidence>
<dbReference type="SUPFAM" id="SSF53067">
    <property type="entry name" value="Actin-like ATPase domain"/>
    <property type="match status" value="1"/>
</dbReference>
<name>A0A0P6XEY1_9CHLR</name>
<evidence type="ECO:0000313" key="3">
    <source>
        <dbReference type="Proteomes" id="UP000050417"/>
    </source>
</evidence>
<dbReference type="Pfam" id="PF00480">
    <property type="entry name" value="ROK"/>
    <property type="match status" value="1"/>
</dbReference>
<dbReference type="PANTHER" id="PTHR18964">
    <property type="entry name" value="ROK (REPRESSOR, ORF, KINASE) FAMILY"/>
    <property type="match status" value="1"/>
</dbReference>
<comment type="caution">
    <text evidence="2">The sequence shown here is derived from an EMBL/GenBank/DDBJ whole genome shotgun (WGS) entry which is preliminary data.</text>
</comment>
<dbReference type="STRING" id="1134406.ADN00_05745"/>
<accession>A0A0P6XEY1</accession>
<dbReference type="SUPFAM" id="SSF46785">
    <property type="entry name" value="Winged helix' DNA-binding domain"/>
    <property type="match status" value="1"/>
</dbReference>
<sequence length="395" mass="42976">MHQIITSSGMRSINQSAILEIIRSESPTSRTYISQKLGISLPTVMRIVDELVDLGFVRNTEETEWSGGRRRPLLEFNAQGNAVIGIDLGGGTMFGAIADIGGNLLAELDIPFATIPQEKYLERMFELIDTLLHHPALEGRKVLGIGVGAPGPTLHSTGVVIYSASLNWENFPLKQKLSERYDLPIMVENDINLAAMGELWFGAGKGRKNFFVLASGGGIGSAMVIDGAVYRGAHEFAGEIANMLPGREFLYKKRGKLGSLETVMSGIGLSNQAREVLKGQLPEESLNAITIKEFFRAVRREEEWAMPIYQNALDYLALAVSSVISITDPEVVIFAGGIAAFADLLIEPVKERLGDLLPMGVNLVQSPLGLRGCVMGAIAKVMYHTAGYYVVHKIE</sequence>
<dbReference type="AlphaFoldDB" id="A0A0P6XEY1"/>
<dbReference type="OrthoDB" id="9796533at2"/>
<dbReference type="EMBL" id="LGCL01000016">
    <property type="protein sequence ID" value="KPL78742.1"/>
    <property type="molecule type" value="Genomic_DNA"/>
</dbReference>
<dbReference type="PANTHER" id="PTHR18964:SF149">
    <property type="entry name" value="BIFUNCTIONAL UDP-N-ACETYLGLUCOSAMINE 2-EPIMERASE_N-ACETYLMANNOSAMINE KINASE"/>
    <property type="match status" value="1"/>
</dbReference>
<keyword evidence="3" id="KW-1185">Reference proteome</keyword>
<evidence type="ECO:0008006" key="4">
    <source>
        <dbReference type="Google" id="ProtNLM"/>
    </source>
</evidence>
<proteinExistence type="inferred from homology"/>
<dbReference type="InterPro" id="IPR036390">
    <property type="entry name" value="WH_DNA-bd_sf"/>
</dbReference>
<dbReference type="Proteomes" id="UP000050417">
    <property type="component" value="Unassembled WGS sequence"/>
</dbReference>
<organism evidence="2 3">
    <name type="scientific">Ornatilinea apprima</name>
    <dbReference type="NCBI Taxonomy" id="1134406"/>
    <lineage>
        <taxon>Bacteria</taxon>
        <taxon>Bacillati</taxon>
        <taxon>Chloroflexota</taxon>
        <taxon>Anaerolineae</taxon>
        <taxon>Anaerolineales</taxon>
        <taxon>Anaerolineaceae</taxon>
        <taxon>Ornatilinea</taxon>
    </lineage>
</organism>
<protein>
    <recommendedName>
        <fullName evidence="4">HTH marR-type domain-containing protein</fullName>
    </recommendedName>
</protein>
<dbReference type="Gene3D" id="1.10.10.10">
    <property type="entry name" value="Winged helix-like DNA-binding domain superfamily/Winged helix DNA-binding domain"/>
    <property type="match status" value="1"/>
</dbReference>
<reference evidence="2 3" key="1">
    <citation type="submission" date="2015-07" db="EMBL/GenBank/DDBJ databases">
        <title>Genome sequence of Ornatilinea apprima DSM 23815.</title>
        <authorList>
            <person name="Hemp J."/>
            <person name="Ward L.M."/>
            <person name="Pace L.A."/>
            <person name="Fischer W.W."/>
        </authorList>
    </citation>
    <scope>NUCLEOTIDE SEQUENCE [LARGE SCALE GENOMIC DNA]</scope>
    <source>
        <strain evidence="2 3">P3M-1</strain>
    </source>
</reference>
<dbReference type="InterPro" id="IPR043129">
    <property type="entry name" value="ATPase_NBD"/>
</dbReference>
<comment type="similarity">
    <text evidence="1">Belongs to the ROK (NagC/XylR) family.</text>
</comment>
<dbReference type="InterPro" id="IPR000600">
    <property type="entry name" value="ROK"/>
</dbReference>
<gene>
    <name evidence="2" type="ORF">ADN00_05745</name>
</gene>
<dbReference type="InterPro" id="IPR036388">
    <property type="entry name" value="WH-like_DNA-bd_sf"/>
</dbReference>
<dbReference type="Pfam" id="PF13412">
    <property type="entry name" value="HTH_24"/>
    <property type="match status" value="1"/>
</dbReference>